<proteinExistence type="predicted"/>
<comment type="caution">
    <text evidence="2">The sequence shown here is derived from an EMBL/GenBank/DDBJ whole genome shotgun (WGS) entry which is preliminary data.</text>
</comment>
<organism evidence="2 3">
    <name type="scientific">Mycoemilia scoparia</name>
    <dbReference type="NCBI Taxonomy" id="417184"/>
    <lineage>
        <taxon>Eukaryota</taxon>
        <taxon>Fungi</taxon>
        <taxon>Fungi incertae sedis</taxon>
        <taxon>Zoopagomycota</taxon>
        <taxon>Kickxellomycotina</taxon>
        <taxon>Kickxellomycetes</taxon>
        <taxon>Kickxellales</taxon>
        <taxon>Kickxellaceae</taxon>
        <taxon>Mycoemilia</taxon>
    </lineage>
</organism>
<feature type="compositionally biased region" description="Low complexity" evidence="1">
    <location>
        <begin position="409"/>
        <end position="418"/>
    </location>
</feature>
<dbReference type="EMBL" id="JANBPU010000238">
    <property type="protein sequence ID" value="KAJ1913804.1"/>
    <property type="molecule type" value="Genomic_DNA"/>
</dbReference>
<gene>
    <name evidence="2" type="ORF">H4219_005054</name>
</gene>
<feature type="region of interest" description="Disordered" evidence="1">
    <location>
        <begin position="399"/>
        <end position="418"/>
    </location>
</feature>
<protein>
    <submittedName>
        <fullName evidence="2">Uncharacterized protein</fullName>
    </submittedName>
</protein>
<sequence length="609" mass="67144">MALLHPDALPFIDRCYDCGGKIHIKVTCMDCKKAESLPPPPPYSLYPIESLHDPVTNVDHPPHLPRHGLSTLLEYYRETLNSLIEHRDTMQPIAIQVDENTPVPSTSSNNPGRNAIERTRHDHRSVLNRRADLIAILPTIIGSLERQLFPRRTYGDDDDDGGSIGYPAIYAHNNTSTISNDDSNFEMCHTPTEIVEAQSTPSVTNTEDFLEERSERFSIDTYDIAYDESYSYEDCTSFTGDQLEEESDIDTLSLPQSPQPLPLVNDSLACRPQPTHNWVNLSIGSLAMVSSSSVSTMYNQEGQALNMHTRFDPFASSLNGSNEQGSAHFRIDSSQSVIGSEDTFKIDNYDGCYSASYSQSSPYIYQDPAASPSIESGIGSDTQSGMHYAYSRRYDDNNYQIEPSIDNDSSSSSNSSSSSTSSYGSWANIMSPEIPHQTEILNHHGQISYNSPPFAYINEFSPNHPRLDTFYGSPGWHQSSVHNEVNGSVSHLPEHAHYNGQVGNSLVMPFDRNASGRISTSSSGIASISDGIHPAGSVNNIEQTPLIESQSSSPPTTPLSSRVWKYPLNTTNITNQPLKFYVTSDSGPIPARVLSQLSSLLPQMLQGLN</sequence>
<evidence type="ECO:0000313" key="3">
    <source>
        <dbReference type="Proteomes" id="UP001150538"/>
    </source>
</evidence>
<dbReference type="Proteomes" id="UP001150538">
    <property type="component" value="Unassembled WGS sequence"/>
</dbReference>
<evidence type="ECO:0000256" key="1">
    <source>
        <dbReference type="SAM" id="MobiDB-lite"/>
    </source>
</evidence>
<accession>A0A9W8DLT1</accession>
<reference evidence="2" key="1">
    <citation type="submission" date="2022-07" db="EMBL/GenBank/DDBJ databases">
        <title>Phylogenomic reconstructions and comparative analyses of Kickxellomycotina fungi.</title>
        <authorList>
            <person name="Reynolds N.K."/>
            <person name="Stajich J.E."/>
            <person name="Barry K."/>
            <person name="Grigoriev I.V."/>
            <person name="Crous P."/>
            <person name="Smith M.E."/>
        </authorList>
    </citation>
    <scope>NUCLEOTIDE SEQUENCE</scope>
    <source>
        <strain evidence="2">NBRC 100468</strain>
    </source>
</reference>
<evidence type="ECO:0000313" key="2">
    <source>
        <dbReference type="EMBL" id="KAJ1913804.1"/>
    </source>
</evidence>
<keyword evidence="3" id="KW-1185">Reference proteome</keyword>
<name>A0A9W8DLT1_9FUNG</name>
<dbReference type="AlphaFoldDB" id="A0A9W8DLT1"/>